<comment type="similarity">
    <text evidence="2">Belongs to the MscS (TC 1.A.23) family.</text>
</comment>
<keyword evidence="3" id="KW-1003">Cell membrane</keyword>
<feature type="chain" id="PRO_5015713722" evidence="9">
    <location>
        <begin position="24"/>
        <end position="788"/>
    </location>
</feature>
<feature type="signal peptide" evidence="9">
    <location>
        <begin position="1"/>
        <end position="23"/>
    </location>
</feature>
<keyword evidence="4 8" id="KW-0812">Transmembrane</keyword>
<dbReference type="RefSeq" id="WP_106472511.1">
    <property type="nucleotide sequence ID" value="NZ_CP027665.1"/>
</dbReference>
<keyword evidence="6 8" id="KW-0472">Membrane</keyword>
<dbReference type="Pfam" id="PF21082">
    <property type="entry name" value="MS_channel_3rd"/>
    <property type="match status" value="1"/>
</dbReference>
<dbReference type="InterPro" id="IPR011014">
    <property type="entry name" value="MscS_channel_TM-2"/>
</dbReference>
<evidence type="ECO:0000256" key="7">
    <source>
        <dbReference type="SAM" id="MobiDB-lite"/>
    </source>
</evidence>
<feature type="domain" description="Mechanosensitive ion channel MscS" evidence="10">
    <location>
        <begin position="594"/>
        <end position="661"/>
    </location>
</feature>
<evidence type="ECO:0000256" key="1">
    <source>
        <dbReference type="ARBA" id="ARBA00004651"/>
    </source>
</evidence>
<protein>
    <submittedName>
        <fullName evidence="13">Mechanosensitive ion channel family protein</fullName>
    </submittedName>
</protein>
<dbReference type="InterPro" id="IPR011066">
    <property type="entry name" value="MscS_channel_C_sf"/>
</dbReference>
<feature type="domain" description="DUF3772" evidence="11">
    <location>
        <begin position="126"/>
        <end position="175"/>
    </location>
</feature>
<keyword evidence="5 8" id="KW-1133">Transmembrane helix</keyword>
<reference evidence="14" key="1">
    <citation type="submission" date="2018-03" db="EMBL/GenBank/DDBJ databases">
        <title>Genomic analysis of the strain SH-1 isolated from shrimp intestine.</title>
        <authorList>
            <person name="Kim Y.-S."/>
            <person name="Kim S.-E."/>
            <person name="Kim K.-H."/>
        </authorList>
    </citation>
    <scope>NUCLEOTIDE SEQUENCE [LARGE SCALE GENOMIC DNA]</scope>
    <source>
        <strain evidence="14">SH-1</strain>
    </source>
</reference>
<dbReference type="InterPro" id="IPR052702">
    <property type="entry name" value="MscS-like_channel"/>
</dbReference>
<dbReference type="AlphaFoldDB" id="A0A2S0MQT1"/>
<dbReference type="InterPro" id="IPR006685">
    <property type="entry name" value="MscS_channel_2nd"/>
</dbReference>
<feature type="transmembrane region" description="Helical" evidence="8">
    <location>
        <begin position="511"/>
        <end position="528"/>
    </location>
</feature>
<evidence type="ECO:0000256" key="9">
    <source>
        <dbReference type="SAM" id="SignalP"/>
    </source>
</evidence>
<feature type="transmembrane region" description="Helical" evidence="8">
    <location>
        <begin position="238"/>
        <end position="267"/>
    </location>
</feature>
<evidence type="ECO:0000256" key="5">
    <source>
        <dbReference type="ARBA" id="ARBA00022989"/>
    </source>
</evidence>
<dbReference type="SUPFAM" id="SSF82861">
    <property type="entry name" value="Mechanosensitive channel protein MscS (YggB), transmembrane region"/>
    <property type="match status" value="1"/>
</dbReference>
<evidence type="ECO:0000256" key="4">
    <source>
        <dbReference type="ARBA" id="ARBA00022692"/>
    </source>
</evidence>
<proteinExistence type="inferred from homology"/>
<dbReference type="Gene3D" id="1.10.287.1260">
    <property type="match status" value="1"/>
</dbReference>
<feature type="transmembrane region" description="Helical" evidence="8">
    <location>
        <begin position="273"/>
        <end position="293"/>
    </location>
</feature>
<dbReference type="InterPro" id="IPR049278">
    <property type="entry name" value="MS_channel_C"/>
</dbReference>
<dbReference type="PANTHER" id="PTHR30347:SF1">
    <property type="entry name" value="MECHANOSENSITIVE CHANNEL MSCK"/>
    <property type="match status" value="1"/>
</dbReference>
<dbReference type="Pfam" id="PF00924">
    <property type="entry name" value="MS_channel_2nd"/>
    <property type="match status" value="1"/>
</dbReference>
<gene>
    <name evidence="13" type="ORF">C6Y53_11080</name>
</gene>
<keyword evidence="14" id="KW-1185">Reference proteome</keyword>
<evidence type="ECO:0000259" key="12">
    <source>
        <dbReference type="Pfam" id="PF21082"/>
    </source>
</evidence>
<keyword evidence="9" id="KW-0732">Signal</keyword>
<accession>A0A2S0MQT1</accession>
<feature type="transmembrane region" description="Helical" evidence="8">
    <location>
        <begin position="578"/>
        <end position="607"/>
    </location>
</feature>
<feature type="transmembrane region" description="Helical" evidence="8">
    <location>
        <begin position="342"/>
        <end position="363"/>
    </location>
</feature>
<dbReference type="EMBL" id="CP027665">
    <property type="protein sequence ID" value="AVO38196.1"/>
    <property type="molecule type" value="Genomic_DNA"/>
</dbReference>
<feature type="transmembrane region" description="Helical" evidence="8">
    <location>
        <begin position="318"/>
        <end position="336"/>
    </location>
</feature>
<evidence type="ECO:0000256" key="2">
    <source>
        <dbReference type="ARBA" id="ARBA00008017"/>
    </source>
</evidence>
<evidence type="ECO:0000259" key="11">
    <source>
        <dbReference type="Pfam" id="PF12607"/>
    </source>
</evidence>
<feature type="transmembrane region" description="Helical" evidence="8">
    <location>
        <begin position="199"/>
        <end position="217"/>
    </location>
</feature>
<comment type="subcellular location">
    <subcellularLocation>
        <location evidence="1">Cell membrane</location>
        <topology evidence="1">Multi-pass membrane protein</topology>
    </subcellularLocation>
</comment>
<dbReference type="InterPro" id="IPR023408">
    <property type="entry name" value="MscS_beta-dom_sf"/>
</dbReference>
<organism evidence="13 14">
    <name type="scientific">Pukyongiella litopenaei</name>
    <dbReference type="NCBI Taxonomy" id="2605946"/>
    <lineage>
        <taxon>Bacteria</taxon>
        <taxon>Pseudomonadati</taxon>
        <taxon>Pseudomonadota</taxon>
        <taxon>Alphaproteobacteria</taxon>
        <taxon>Rhodobacterales</taxon>
        <taxon>Paracoccaceae</taxon>
        <taxon>Pukyongiella</taxon>
    </lineage>
</organism>
<evidence type="ECO:0000256" key="8">
    <source>
        <dbReference type="SAM" id="Phobius"/>
    </source>
</evidence>
<dbReference type="Pfam" id="PF12607">
    <property type="entry name" value="DUF3772"/>
    <property type="match status" value="1"/>
</dbReference>
<dbReference type="InterPro" id="IPR010920">
    <property type="entry name" value="LSM_dom_sf"/>
</dbReference>
<evidence type="ECO:0000313" key="14">
    <source>
        <dbReference type="Proteomes" id="UP000237655"/>
    </source>
</evidence>
<dbReference type="Gene3D" id="3.30.70.100">
    <property type="match status" value="1"/>
</dbReference>
<feature type="transmembrane region" description="Helical" evidence="8">
    <location>
        <begin position="549"/>
        <end position="572"/>
    </location>
</feature>
<dbReference type="InterPro" id="IPR022249">
    <property type="entry name" value="DUF3772"/>
</dbReference>
<evidence type="ECO:0000256" key="6">
    <source>
        <dbReference type="ARBA" id="ARBA00023136"/>
    </source>
</evidence>
<evidence type="ECO:0000259" key="10">
    <source>
        <dbReference type="Pfam" id="PF00924"/>
    </source>
</evidence>
<dbReference type="SUPFAM" id="SSF82689">
    <property type="entry name" value="Mechanosensitive channel protein MscS (YggB), C-terminal domain"/>
    <property type="match status" value="1"/>
</dbReference>
<feature type="transmembrane region" description="Helical" evidence="8">
    <location>
        <begin position="459"/>
        <end position="483"/>
    </location>
</feature>
<feature type="transmembrane region" description="Helical" evidence="8">
    <location>
        <begin position="421"/>
        <end position="438"/>
    </location>
</feature>
<sequence>MWRVVIRLVGVALFVLLAGVVSAQDVRADKEFYEEWLALATRSEEVIDAGRASDKALDELRGEIVEYRENFVKARSQNNDRIATLDSQLAALGPVPESGEEPTEVSSLRAELTQQLDSLKVPGIIAEEAYNRANGLVSEIDRLVRQRRARQVTARSASPLNPTLWPEAFAELGKAGSGIMDETRAIRASEGGLDDLKQHFLWIAGLLLVGLLLVARGRIWAVRFGNYLRTHGGSGRGVWSFVVSLTRMIVPLAGVSAICGAAALTGLFGTKGLSLILTIPIWSAQLLYFIWLADQMFGSHSRFDFLPVPENRRREARLLVVMLAVTLILHSALRMFEQSQGIPAEIHSVLVFPLVLLASAILLRLQRVTLRPAPSDGSETEADHGAGASGLVNLVRRALVLLAVASPLVAALGYVNAAEALVFPAISTLSLMSLVLVLQRFAGDIYAWVTGQGEATQDSLFTVLIGFVLALLSLPVLALIWGARISDLTELWTRFLEGFQIGETRISPVDFLTVLVIFAIGYGMTRLVQGTLRVNLLPKTRIDPGTQNAIVSGIGYVGIFLAALIAVAGAGIDLSSLALVASALTVGIGFGLQTIVSNFVSGIILLIERPISKGDWIEVGGKMGYVRDISVRSTRIETFDRSDVIVPNSDLISGTVTNYTHGKTIGRVIVPVGVAYGTDTRKVEKILQQIANAHPMVLANPAPSVVFQGFGADALDFEIRAILRDVNWVLSVKSDMNHEIARRFVEAGIEIPFAQRDVWLRNPEALGSAAEPASTDETPPASEDTPTA</sequence>
<dbReference type="GO" id="GO:0008381">
    <property type="term" value="F:mechanosensitive monoatomic ion channel activity"/>
    <property type="evidence" value="ECO:0007669"/>
    <property type="project" value="UniProtKB-ARBA"/>
</dbReference>
<dbReference type="KEGG" id="thas:C6Y53_11080"/>
<feature type="region of interest" description="Disordered" evidence="7">
    <location>
        <begin position="764"/>
        <end position="788"/>
    </location>
</feature>
<dbReference type="GO" id="GO:0005886">
    <property type="term" value="C:plasma membrane"/>
    <property type="evidence" value="ECO:0007669"/>
    <property type="project" value="UniProtKB-SubCell"/>
</dbReference>
<name>A0A2S0MQT1_9RHOB</name>
<dbReference type="Gene3D" id="2.30.30.60">
    <property type="match status" value="1"/>
</dbReference>
<dbReference type="Proteomes" id="UP000237655">
    <property type="component" value="Chromosome"/>
</dbReference>
<dbReference type="PANTHER" id="PTHR30347">
    <property type="entry name" value="POTASSIUM CHANNEL RELATED"/>
    <property type="match status" value="1"/>
</dbReference>
<evidence type="ECO:0000256" key="3">
    <source>
        <dbReference type="ARBA" id="ARBA00022475"/>
    </source>
</evidence>
<dbReference type="SUPFAM" id="SSF50182">
    <property type="entry name" value="Sm-like ribonucleoproteins"/>
    <property type="match status" value="1"/>
</dbReference>
<feature type="domain" description="Mechanosensitive ion channel MscS C-terminal" evidence="12">
    <location>
        <begin position="669"/>
        <end position="751"/>
    </location>
</feature>
<feature type="transmembrane region" description="Helical" evidence="8">
    <location>
        <begin position="398"/>
        <end position="415"/>
    </location>
</feature>
<evidence type="ECO:0000313" key="13">
    <source>
        <dbReference type="EMBL" id="AVO38196.1"/>
    </source>
</evidence>